<evidence type="ECO:0000256" key="10">
    <source>
        <dbReference type="ARBA" id="ARBA00023231"/>
    </source>
</evidence>
<dbReference type="OrthoDB" id="9808002at2"/>
<evidence type="ECO:0000259" key="14">
    <source>
        <dbReference type="Pfam" id="PF00266"/>
    </source>
</evidence>
<evidence type="ECO:0000256" key="6">
    <source>
        <dbReference type="ARBA" id="ARBA00022723"/>
    </source>
</evidence>
<dbReference type="Gene3D" id="3.90.1150.10">
    <property type="entry name" value="Aspartate Aminotransferase, domain 1"/>
    <property type="match status" value="1"/>
</dbReference>
<evidence type="ECO:0000256" key="12">
    <source>
        <dbReference type="ARBA" id="ARBA00050776"/>
    </source>
</evidence>
<dbReference type="InterPro" id="IPR015421">
    <property type="entry name" value="PyrdxlP-dep_Trfase_major"/>
</dbReference>
<evidence type="ECO:0000256" key="8">
    <source>
        <dbReference type="ARBA" id="ARBA00023004"/>
    </source>
</evidence>
<evidence type="ECO:0000313" key="16">
    <source>
        <dbReference type="Proteomes" id="UP000198500"/>
    </source>
</evidence>
<name>A0A1H2ZQG6_9GAMM</name>
<comment type="similarity">
    <text evidence="3">Belongs to the class-V pyridoxal-phosphate-dependent aminotransferase family. NifS/IscS subfamily.</text>
</comment>
<dbReference type="InterPro" id="IPR020578">
    <property type="entry name" value="Aminotrans_V_PyrdxlP_BS"/>
</dbReference>
<dbReference type="FunFam" id="3.40.640.10:FF:000084">
    <property type="entry name" value="IscS-like cysteine desulfurase"/>
    <property type="match status" value="1"/>
</dbReference>
<organism evidence="15 16">
    <name type="scientific">Aidingimonas halophila</name>
    <dbReference type="NCBI Taxonomy" id="574349"/>
    <lineage>
        <taxon>Bacteria</taxon>
        <taxon>Pseudomonadati</taxon>
        <taxon>Pseudomonadota</taxon>
        <taxon>Gammaproteobacteria</taxon>
        <taxon>Oceanospirillales</taxon>
        <taxon>Halomonadaceae</taxon>
        <taxon>Aidingimonas</taxon>
    </lineage>
</organism>
<dbReference type="PIRSF" id="PIRSF005572">
    <property type="entry name" value="NifS"/>
    <property type="match status" value="1"/>
</dbReference>
<dbReference type="Pfam" id="PF00266">
    <property type="entry name" value="Aminotran_5"/>
    <property type="match status" value="1"/>
</dbReference>
<evidence type="ECO:0000313" key="15">
    <source>
        <dbReference type="EMBL" id="SDX19511.1"/>
    </source>
</evidence>
<gene>
    <name evidence="15" type="ORF">SAMN05443545_104221</name>
</gene>
<dbReference type="GO" id="GO:0046872">
    <property type="term" value="F:metal ion binding"/>
    <property type="evidence" value="ECO:0007669"/>
    <property type="project" value="UniProtKB-KW"/>
</dbReference>
<dbReference type="InterPro" id="IPR016454">
    <property type="entry name" value="Cysteine_dSase"/>
</dbReference>
<protein>
    <recommendedName>
        <fullName evidence="4">cysteine desulfurase</fullName>
        <ecNumber evidence="4">2.8.1.7</ecNumber>
    </recommendedName>
    <alternativeName>
        <fullName evidence="11">Nitrogenase metalloclusters biosynthesis protein NifS</fullName>
    </alternativeName>
</protein>
<evidence type="ECO:0000256" key="3">
    <source>
        <dbReference type="ARBA" id="ARBA00006490"/>
    </source>
</evidence>
<comment type="function">
    <text evidence="2">Catalyzes the removal of elemental sulfur atoms from cysteine to produce alanine. Seems to participate in the biosynthesis of the nitrogenase metalloclusters by providing the inorganic sulfur required for the Fe-S core formation.</text>
</comment>
<dbReference type="Gene3D" id="3.40.640.10">
    <property type="entry name" value="Type I PLP-dependent aspartate aminotransferase-like (Major domain)"/>
    <property type="match status" value="1"/>
</dbReference>
<dbReference type="PANTHER" id="PTHR11601">
    <property type="entry name" value="CYSTEINE DESULFURYLASE FAMILY MEMBER"/>
    <property type="match status" value="1"/>
</dbReference>
<dbReference type="Gene3D" id="1.10.260.50">
    <property type="match status" value="1"/>
</dbReference>
<keyword evidence="8" id="KW-0408">Iron</keyword>
<keyword evidence="5" id="KW-0808">Transferase</keyword>
<dbReference type="AlphaFoldDB" id="A0A1H2ZQG6"/>
<dbReference type="InterPro" id="IPR015424">
    <property type="entry name" value="PyrdxlP-dep_Trfase"/>
</dbReference>
<accession>A0A1H2ZQG6</accession>
<evidence type="ECO:0000256" key="1">
    <source>
        <dbReference type="ARBA" id="ARBA00001933"/>
    </source>
</evidence>
<keyword evidence="10" id="KW-0535">Nitrogen fixation</keyword>
<dbReference type="EC" id="2.8.1.7" evidence="4"/>
<evidence type="ECO:0000256" key="9">
    <source>
        <dbReference type="ARBA" id="ARBA00023014"/>
    </source>
</evidence>
<sequence length="397" mass="42804">MRVGSTIYMDYQATTPVDKRVVEAMRPYFEESFGNPHSSDHILGWRSQQAIESAQAQIAHSIGGDPDEIFFTSGATEANNLAVLGLSKGQECSRDRILVSAVEHKCVLSAARAAETDYDMQVDQIPVDTKGHIDLAALDSMLDSDVLLVSVMAVNNEIGTVQDLDSIAEIVHKYGALFHSDAAQALEALDIDVRATGIDLMSLSAHKVYGPKGIGALYVARESIGRLRPIIQGGGQQLGVRPGTVPTPLCVGFAKAIELCGDHGERERQRWLNNWFVERLRDEGVVVEVNGSSLNQRHPGNINICFDGVDAHSFLGSLQPFVCASTGSACTSGIIESSHVLAAIGVPEEKASSAVRFSIGRYSDQSQLDEVVQHISAAVFEYEPGACCSRSRDSNDM</sequence>
<evidence type="ECO:0000256" key="13">
    <source>
        <dbReference type="RuleBase" id="RU004504"/>
    </source>
</evidence>
<evidence type="ECO:0000256" key="2">
    <source>
        <dbReference type="ARBA" id="ARBA00003120"/>
    </source>
</evidence>
<feature type="domain" description="Aminotransferase class V" evidence="14">
    <location>
        <begin position="7"/>
        <end position="370"/>
    </location>
</feature>
<keyword evidence="16" id="KW-1185">Reference proteome</keyword>
<keyword evidence="6" id="KW-0479">Metal-binding</keyword>
<keyword evidence="9" id="KW-0411">Iron-sulfur</keyword>
<proteinExistence type="inferred from homology"/>
<dbReference type="PANTHER" id="PTHR11601:SF34">
    <property type="entry name" value="CYSTEINE DESULFURASE"/>
    <property type="match status" value="1"/>
</dbReference>
<evidence type="ECO:0000256" key="7">
    <source>
        <dbReference type="ARBA" id="ARBA00022898"/>
    </source>
</evidence>
<evidence type="ECO:0000256" key="4">
    <source>
        <dbReference type="ARBA" id="ARBA00012239"/>
    </source>
</evidence>
<dbReference type="Proteomes" id="UP000198500">
    <property type="component" value="Unassembled WGS sequence"/>
</dbReference>
<dbReference type="GO" id="GO:0031071">
    <property type="term" value="F:cysteine desulfurase activity"/>
    <property type="evidence" value="ECO:0007669"/>
    <property type="project" value="UniProtKB-EC"/>
</dbReference>
<evidence type="ECO:0000256" key="5">
    <source>
        <dbReference type="ARBA" id="ARBA00022679"/>
    </source>
</evidence>
<comment type="cofactor">
    <cofactor evidence="1 13">
        <name>pyridoxal 5'-phosphate</name>
        <dbReference type="ChEBI" id="CHEBI:597326"/>
    </cofactor>
</comment>
<keyword evidence="7" id="KW-0663">Pyridoxal phosphate</keyword>
<dbReference type="EMBL" id="FNNI01000004">
    <property type="protein sequence ID" value="SDX19511.1"/>
    <property type="molecule type" value="Genomic_DNA"/>
</dbReference>
<comment type="catalytic activity">
    <reaction evidence="12">
        <text>(sulfur carrier)-H + L-cysteine = (sulfur carrier)-SH + L-alanine</text>
        <dbReference type="Rhea" id="RHEA:43892"/>
        <dbReference type="Rhea" id="RHEA-COMP:14737"/>
        <dbReference type="Rhea" id="RHEA-COMP:14739"/>
        <dbReference type="ChEBI" id="CHEBI:29917"/>
        <dbReference type="ChEBI" id="CHEBI:35235"/>
        <dbReference type="ChEBI" id="CHEBI:57972"/>
        <dbReference type="ChEBI" id="CHEBI:64428"/>
        <dbReference type="EC" id="2.8.1.7"/>
    </reaction>
</comment>
<dbReference type="GO" id="GO:0051536">
    <property type="term" value="F:iron-sulfur cluster binding"/>
    <property type="evidence" value="ECO:0007669"/>
    <property type="project" value="UniProtKB-KW"/>
</dbReference>
<reference evidence="15 16" key="1">
    <citation type="submission" date="2016-10" db="EMBL/GenBank/DDBJ databases">
        <authorList>
            <person name="de Groot N.N."/>
        </authorList>
    </citation>
    <scope>NUCLEOTIDE SEQUENCE [LARGE SCALE GENOMIC DNA]</scope>
    <source>
        <strain evidence="15 16">DSM 19219</strain>
    </source>
</reference>
<dbReference type="SUPFAM" id="SSF53383">
    <property type="entry name" value="PLP-dependent transferases"/>
    <property type="match status" value="1"/>
</dbReference>
<dbReference type="InterPro" id="IPR000192">
    <property type="entry name" value="Aminotrans_V_dom"/>
</dbReference>
<dbReference type="PROSITE" id="PS00595">
    <property type="entry name" value="AA_TRANSFER_CLASS_5"/>
    <property type="match status" value="1"/>
</dbReference>
<evidence type="ECO:0000256" key="11">
    <source>
        <dbReference type="ARBA" id="ARBA00031911"/>
    </source>
</evidence>
<dbReference type="STRING" id="574349.SAMN05443545_104221"/>
<dbReference type="InterPro" id="IPR015422">
    <property type="entry name" value="PyrdxlP-dep_Trfase_small"/>
</dbReference>